<reference evidence="1 2" key="1">
    <citation type="submission" date="2019-04" db="EMBL/GenBank/DDBJ databases">
        <authorList>
            <consortium name="DOE Joint Genome Institute"/>
            <person name="Mondo S."/>
            <person name="Kjaerbolling I."/>
            <person name="Vesth T."/>
            <person name="Frisvad J.C."/>
            <person name="Nybo J.L."/>
            <person name="Theobald S."/>
            <person name="Kildgaard S."/>
            <person name="Isbrandt T."/>
            <person name="Kuo A."/>
            <person name="Sato A."/>
            <person name="Lyhne E.K."/>
            <person name="Kogle M.E."/>
            <person name="Wiebenga A."/>
            <person name="Kun R.S."/>
            <person name="Lubbers R.J."/>
            <person name="Makela M.R."/>
            <person name="Barry K."/>
            <person name="Chovatia M."/>
            <person name="Clum A."/>
            <person name="Daum C."/>
            <person name="Haridas S."/>
            <person name="He G."/>
            <person name="LaButti K."/>
            <person name="Lipzen A."/>
            <person name="Riley R."/>
            <person name="Salamov A."/>
            <person name="Simmons B.A."/>
            <person name="Magnuson J.K."/>
            <person name="Henrissat B."/>
            <person name="Mortensen U.H."/>
            <person name="Larsen T.O."/>
            <person name="Devries R.P."/>
            <person name="Grigoriev I.V."/>
            <person name="Machida M."/>
            <person name="Baker S.E."/>
            <person name="Andersen M.R."/>
            <person name="Cantor M.N."/>
            <person name="Hua S.X."/>
        </authorList>
    </citation>
    <scope>NUCLEOTIDE SEQUENCE [LARGE SCALE GENOMIC DNA]</scope>
    <source>
        <strain evidence="1 2">CBS 117616</strain>
    </source>
</reference>
<accession>A0ABQ6X2Z3</accession>
<evidence type="ECO:0000313" key="1">
    <source>
        <dbReference type="EMBL" id="KAE8423699.1"/>
    </source>
</evidence>
<keyword evidence="2" id="KW-1185">Reference proteome</keyword>
<sequence>MPHQKTTLPLLRGTTTSESAIGEEEDMFLDLDYPEQRIELFVLLYGNRGDIEDCAISPWPKSVRDLPAWRRKRRGTGQLQRESKYPGNVDEKLRCEAAASIWIKEHCPELPTPQLWGFELLVAKAHQSSTDYHLYLF</sequence>
<organism evidence="1 2">
    <name type="scientific">Aspergillus pseudocaelatus</name>
    <dbReference type="NCBI Taxonomy" id="1825620"/>
    <lineage>
        <taxon>Eukaryota</taxon>
        <taxon>Fungi</taxon>
        <taxon>Dikarya</taxon>
        <taxon>Ascomycota</taxon>
        <taxon>Pezizomycotina</taxon>
        <taxon>Eurotiomycetes</taxon>
        <taxon>Eurotiomycetidae</taxon>
        <taxon>Eurotiales</taxon>
        <taxon>Aspergillaceae</taxon>
        <taxon>Aspergillus</taxon>
        <taxon>Aspergillus subgen. Circumdati</taxon>
    </lineage>
</organism>
<proteinExistence type="predicted"/>
<evidence type="ECO:0000313" key="2">
    <source>
        <dbReference type="Proteomes" id="UP000325395"/>
    </source>
</evidence>
<protein>
    <submittedName>
        <fullName evidence="1">Uncharacterized protein</fullName>
    </submittedName>
</protein>
<dbReference type="EMBL" id="ML735688">
    <property type="protein sequence ID" value="KAE8423699.1"/>
    <property type="molecule type" value="Genomic_DNA"/>
</dbReference>
<gene>
    <name evidence="1" type="ORF">BDV36DRAFT_290366</name>
</gene>
<dbReference type="Proteomes" id="UP000325395">
    <property type="component" value="Unassembled WGS sequence"/>
</dbReference>
<name>A0ABQ6X2Z3_9EURO</name>